<dbReference type="CDD" id="cd03801">
    <property type="entry name" value="GT4_PimA-like"/>
    <property type="match status" value="1"/>
</dbReference>
<evidence type="ECO:0000259" key="2">
    <source>
        <dbReference type="Pfam" id="PF00534"/>
    </source>
</evidence>
<reference evidence="4" key="1">
    <citation type="submission" date="2020-01" db="EMBL/GenBank/DDBJ databases">
        <authorList>
            <person name="Rat A."/>
        </authorList>
    </citation>
    <scope>NUCLEOTIDE SEQUENCE</scope>
    <source>
        <strain evidence="4">LMG 28251</strain>
    </source>
</reference>
<feature type="domain" description="Glycosyltransferase subfamily 4-like N-terminal" evidence="3">
    <location>
        <begin position="13"/>
        <end position="173"/>
    </location>
</feature>
<dbReference type="Pfam" id="PF13439">
    <property type="entry name" value="Glyco_transf_4"/>
    <property type="match status" value="1"/>
</dbReference>
<dbReference type="PANTHER" id="PTHR46401">
    <property type="entry name" value="GLYCOSYLTRANSFERASE WBBK-RELATED"/>
    <property type="match status" value="1"/>
</dbReference>
<dbReference type="EMBL" id="JAAEDH010000022">
    <property type="protein sequence ID" value="MBR0656790.1"/>
    <property type="molecule type" value="Genomic_DNA"/>
</dbReference>
<dbReference type="Gene3D" id="3.40.50.2000">
    <property type="entry name" value="Glycogen Phosphorylase B"/>
    <property type="match status" value="2"/>
</dbReference>
<sequence>MRIAILAHSTNPRGGVVHAMHLAEALCAAGHEAVLHAPDAAGQGFFRTPDCPHEAIPVAAAPRDILALVEQRRAEYAGWFTAPARRSFDVFHAQDALSGNALADLHAAGLIDGFARTVHHIDDFADPGLMALQARAVTQARALFTVSEQWRGILAQGWGRDPRIVGNGVDAQRFTPRPDGREAALRRRWGLGAGPVFLAIGGAEARKNTLGILDAFIAFRSGTPSAQLLIAGGASLLDHGAYQARFAARLAAAALPAEAVILAGPVEDAEMPALYRLVDALVFPSLKEGFGLVVLEALASGIPAIVPRLAPFTEFLRPAETLWCDPKDSASITAAMAASLDPERRAALAVRGHAVVARHGWDRVAAAQLDGYRAFLEQPGHA</sequence>
<keyword evidence="1" id="KW-0808">Transferase</keyword>
<dbReference type="PANTHER" id="PTHR46401:SF2">
    <property type="entry name" value="GLYCOSYLTRANSFERASE WBBK-RELATED"/>
    <property type="match status" value="1"/>
</dbReference>
<keyword evidence="5" id="KW-1185">Reference proteome</keyword>
<feature type="domain" description="Glycosyl transferase family 1" evidence="2">
    <location>
        <begin position="194"/>
        <end position="341"/>
    </location>
</feature>
<dbReference type="Proteomes" id="UP001196068">
    <property type="component" value="Unassembled WGS sequence"/>
</dbReference>
<gene>
    <name evidence="4" type="ORF">GXW79_17050</name>
</gene>
<proteinExistence type="predicted"/>
<comment type="caution">
    <text evidence="4">The sequence shown here is derived from an EMBL/GenBank/DDBJ whole genome shotgun (WGS) entry which is preliminary data.</text>
</comment>
<dbReference type="RefSeq" id="WP_211875659.1">
    <property type="nucleotide sequence ID" value="NZ_JAAEDH010000022.1"/>
</dbReference>
<dbReference type="SUPFAM" id="SSF53756">
    <property type="entry name" value="UDP-Glycosyltransferase/glycogen phosphorylase"/>
    <property type="match status" value="1"/>
</dbReference>
<dbReference type="Pfam" id="PF00534">
    <property type="entry name" value="Glycos_transf_1"/>
    <property type="match status" value="1"/>
</dbReference>
<organism evidence="4 5">
    <name type="scientific">Plastoroseomonas arctica</name>
    <dbReference type="NCBI Taxonomy" id="1509237"/>
    <lineage>
        <taxon>Bacteria</taxon>
        <taxon>Pseudomonadati</taxon>
        <taxon>Pseudomonadota</taxon>
        <taxon>Alphaproteobacteria</taxon>
        <taxon>Acetobacterales</taxon>
        <taxon>Acetobacteraceae</taxon>
        <taxon>Plastoroseomonas</taxon>
    </lineage>
</organism>
<accession>A0AAF1KKP3</accession>
<evidence type="ECO:0000313" key="5">
    <source>
        <dbReference type="Proteomes" id="UP001196068"/>
    </source>
</evidence>
<dbReference type="InterPro" id="IPR023986">
    <property type="entry name" value="GlycosylTfrase_MSMEG0565"/>
</dbReference>
<evidence type="ECO:0000256" key="1">
    <source>
        <dbReference type="ARBA" id="ARBA00022679"/>
    </source>
</evidence>
<reference evidence="4" key="2">
    <citation type="journal article" date="2021" name="Syst. Appl. Microbiol.">
        <title>Roseomonas hellenica sp. nov., isolated from roots of wild-growing Alkanna tinctoria.</title>
        <authorList>
            <person name="Rat A."/>
            <person name="Naranjo H.D."/>
            <person name="Lebbe L."/>
            <person name="Cnockaert M."/>
            <person name="Krigas N."/>
            <person name="Grigoriadou K."/>
            <person name="Maloupa E."/>
            <person name="Willems A."/>
        </authorList>
    </citation>
    <scope>NUCLEOTIDE SEQUENCE</scope>
    <source>
        <strain evidence="4">LMG 28251</strain>
    </source>
</reference>
<name>A0AAF1KKP3_9PROT</name>
<protein>
    <submittedName>
        <fullName evidence="4">MSMEG_0565 family glycosyltransferase</fullName>
    </submittedName>
</protein>
<dbReference type="InterPro" id="IPR001296">
    <property type="entry name" value="Glyco_trans_1"/>
</dbReference>
<dbReference type="AlphaFoldDB" id="A0AAF1KKP3"/>
<dbReference type="GO" id="GO:0016757">
    <property type="term" value="F:glycosyltransferase activity"/>
    <property type="evidence" value="ECO:0007669"/>
    <property type="project" value="InterPro"/>
</dbReference>
<dbReference type="NCBIfam" id="TIGR04047">
    <property type="entry name" value="MSMEG_0565_glyc"/>
    <property type="match status" value="1"/>
</dbReference>
<dbReference type="GO" id="GO:0009103">
    <property type="term" value="P:lipopolysaccharide biosynthetic process"/>
    <property type="evidence" value="ECO:0007669"/>
    <property type="project" value="TreeGrafter"/>
</dbReference>
<dbReference type="InterPro" id="IPR028098">
    <property type="entry name" value="Glyco_trans_4-like_N"/>
</dbReference>
<evidence type="ECO:0000313" key="4">
    <source>
        <dbReference type="EMBL" id="MBR0656790.1"/>
    </source>
</evidence>
<evidence type="ECO:0000259" key="3">
    <source>
        <dbReference type="Pfam" id="PF13439"/>
    </source>
</evidence>